<feature type="binding site" evidence="5">
    <location>
        <position position="191"/>
    </location>
    <ligand>
        <name>FMN</name>
        <dbReference type="ChEBI" id="CHEBI:58210"/>
    </ligand>
</feature>
<dbReference type="PIRSF" id="PIRSF000190">
    <property type="entry name" value="Pyd_amn-ph_oxd"/>
    <property type="match status" value="1"/>
</dbReference>
<sequence>MTKSPESQLPEVASQRVEYHNDGLLESDLADTPAEQFVRWFHQAESELREPNAVALVTADDSGPTARTVLLKGFDDAGFTIFTNYASLKSAQIDADPRVALLFPWHELERQVRVRGVARKVDEAASDAYFASRERGSQLGAWASRQSSPVSSRAEMESRLLEFERRFAGQVVPRPPHWGGFRIEPTEIEFWAGRQGRFHDRLVYASVTRQPANLSDSAAWRVERRYP</sequence>
<evidence type="ECO:0000256" key="5">
    <source>
        <dbReference type="HAMAP-Rule" id="MF_01629"/>
    </source>
</evidence>
<evidence type="ECO:0000256" key="1">
    <source>
        <dbReference type="ARBA" id="ARBA00007301"/>
    </source>
</evidence>
<comment type="subunit">
    <text evidence="5">Homodimer.</text>
</comment>
<dbReference type="NCBIfam" id="TIGR00558">
    <property type="entry name" value="pdxH"/>
    <property type="match status" value="1"/>
</dbReference>
<gene>
    <name evidence="5 8" type="primary">pdxH</name>
    <name evidence="8" type="ORF">LWF01_02530</name>
</gene>
<evidence type="ECO:0000313" key="8">
    <source>
        <dbReference type="EMBL" id="WGW12666.1"/>
    </source>
</evidence>
<proteinExistence type="inferred from homology"/>
<comment type="function">
    <text evidence="5">Catalyzes the oxidation of either pyridoxine 5'-phosphate (PNP) or pyridoxamine 5'-phosphate (PMP) into pyridoxal 5'-phosphate (PLP).</text>
</comment>
<feature type="binding site" evidence="5">
    <location>
        <position position="137"/>
    </location>
    <ligand>
        <name>substrate</name>
    </ligand>
</feature>
<comment type="pathway">
    <text evidence="5">Cofactor metabolism; pyridoxal 5'-phosphate salvage; pyridoxal 5'-phosphate from pyridoxine 5'-phosphate: step 1/1.</text>
</comment>
<comment type="similarity">
    <text evidence="1 5">Belongs to the pyridoxamine 5'-phosphate oxidase family.</text>
</comment>
<dbReference type="EC" id="1.4.3.5" evidence="5"/>
<feature type="binding site" evidence="5">
    <location>
        <begin position="82"/>
        <end position="83"/>
    </location>
    <ligand>
        <name>FMN</name>
        <dbReference type="ChEBI" id="CHEBI:58210"/>
    </ligand>
</feature>
<feature type="binding site" evidence="5">
    <location>
        <position position="72"/>
    </location>
    <ligand>
        <name>substrate</name>
    </ligand>
</feature>
<dbReference type="InterPro" id="IPR019576">
    <property type="entry name" value="Pyridoxamine_oxidase_dimer_C"/>
</dbReference>
<keyword evidence="9" id="KW-1185">Reference proteome</keyword>
<organism evidence="8 9">
    <name type="scientific">Saxibacter everestensis</name>
    <dbReference type="NCBI Taxonomy" id="2909229"/>
    <lineage>
        <taxon>Bacteria</taxon>
        <taxon>Bacillati</taxon>
        <taxon>Actinomycetota</taxon>
        <taxon>Actinomycetes</taxon>
        <taxon>Micrococcales</taxon>
        <taxon>Brevibacteriaceae</taxon>
        <taxon>Saxibacter</taxon>
    </lineage>
</organism>
<name>A0ABY8QV22_9MICO</name>
<evidence type="ECO:0000313" key="9">
    <source>
        <dbReference type="Proteomes" id="UP001209083"/>
    </source>
</evidence>
<keyword evidence="3 5" id="KW-0288">FMN</keyword>
<keyword evidence="4 5" id="KW-0560">Oxidoreductase</keyword>
<comment type="catalytic activity">
    <reaction evidence="5">
        <text>pyridoxamine 5'-phosphate + O2 + H2O = pyridoxal 5'-phosphate + H2O2 + NH4(+)</text>
        <dbReference type="Rhea" id="RHEA:15817"/>
        <dbReference type="ChEBI" id="CHEBI:15377"/>
        <dbReference type="ChEBI" id="CHEBI:15379"/>
        <dbReference type="ChEBI" id="CHEBI:16240"/>
        <dbReference type="ChEBI" id="CHEBI:28938"/>
        <dbReference type="ChEBI" id="CHEBI:58451"/>
        <dbReference type="ChEBI" id="CHEBI:597326"/>
        <dbReference type="EC" id="1.4.3.5"/>
    </reaction>
</comment>
<feature type="binding site" evidence="5">
    <location>
        <position position="111"/>
    </location>
    <ligand>
        <name>FMN</name>
        <dbReference type="ChEBI" id="CHEBI:58210"/>
    </ligand>
</feature>
<dbReference type="InterPro" id="IPR000659">
    <property type="entry name" value="Pyridox_Oxase"/>
</dbReference>
<comment type="catalytic activity">
    <reaction evidence="5">
        <text>pyridoxine 5'-phosphate + O2 = pyridoxal 5'-phosphate + H2O2</text>
        <dbReference type="Rhea" id="RHEA:15149"/>
        <dbReference type="ChEBI" id="CHEBI:15379"/>
        <dbReference type="ChEBI" id="CHEBI:16240"/>
        <dbReference type="ChEBI" id="CHEBI:58589"/>
        <dbReference type="ChEBI" id="CHEBI:597326"/>
        <dbReference type="EC" id="1.4.3.5"/>
    </reaction>
</comment>
<protein>
    <recommendedName>
        <fullName evidence="5">Pyridoxine/pyridoxamine 5'-phosphate oxidase</fullName>
        <ecNumber evidence="5">1.4.3.5</ecNumber>
    </recommendedName>
    <alternativeName>
        <fullName evidence="5">PNP/PMP oxidase</fullName>
        <shortName evidence="5">PNPOx</shortName>
    </alternativeName>
    <alternativeName>
        <fullName evidence="5">Pyridoxal 5'-phosphate synthase</fullName>
    </alternativeName>
</protein>
<evidence type="ECO:0000259" key="6">
    <source>
        <dbReference type="Pfam" id="PF01243"/>
    </source>
</evidence>
<keyword evidence="5" id="KW-0664">Pyridoxine biosynthesis</keyword>
<dbReference type="GO" id="GO:0004733">
    <property type="term" value="F:pyridoxamine phosphate oxidase activity"/>
    <property type="evidence" value="ECO:0007669"/>
    <property type="project" value="UniProtKB-EC"/>
</dbReference>
<dbReference type="InterPro" id="IPR011576">
    <property type="entry name" value="Pyridox_Oxase_N"/>
</dbReference>
<comment type="caution">
    <text evidence="5">Lacks conserved residue(s) required for the propagation of feature annotation.</text>
</comment>
<dbReference type="PANTHER" id="PTHR10851">
    <property type="entry name" value="PYRIDOXINE-5-PHOSPHATE OXIDASE"/>
    <property type="match status" value="1"/>
</dbReference>
<evidence type="ECO:0000256" key="4">
    <source>
        <dbReference type="ARBA" id="ARBA00023002"/>
    </source>
</evidence>
<dbReference type="EMBL" id="CP090958">
    <property type="protein sequence ID" value="WGW12666.1"/>
    <property type="molecule type" value="Genomic_DNA"/>
</dbReference>
<dbReference type="Proteomes" id="UP001209083">
    <property type="component" value="Chromosome"/>
</dbReference>
<feature type="domain" description="Pyridoxine 5'-phosphate oxidase dimerisation C-terminal" evidence="7">
    <location>
        <begin position="178"/>
        <end position="227"/>
    </location>
</feature>
<dbReference type="Gene3D" id="2.30.110.10">
    <property type="entry name" value="Electron Transport, Fmn-binding Protein, Chain A"/>
    <property type="match status" value="1"/>
</dbReference>
<feature type="binding site" evidence="5">
    <location>
        <position position="89"/>
    </location>
    <ligand>
        <name>FMN</name>
        <dbReference type="ChEBI" id="CHEBI:58210"/>
    </ligand>
</feature>
<comment type="pathway">
    <text evidence="5">Cofactor metabolism; pyridoxal 5'-phosphate salvage; pyridoxal 5'-phosphate from pyridoxamine 5'-phosphate: step 1/1.</text>
</comment>
<feature type="binding site" evidence="5">
    <location>
        <begin position="67"/>
        <end position="72"/>
    </location>
    <ligand>
        <name>FMN</name>
        <dbReference type="ChEBI" id="CHEBI:58210"/>
    </ligand>
</feature>
<feature type="binding site" evidence="5">
    <location>
        <position position="133"/>
    </location>
    <ligand>
        <name>substrate</name>
    </ligand>
</feature>
<evidence type="ECO:0000259" key="7">
    <source>
        <dbReference type="Pfam" id="PF10590"/>
    </source>
</evidence>
<dbReference type="InterPro" id="IPR012349">
    <property type="entry name" value="Split_barrel_FMN-bd"/>
</dbReference>
<evidence type="ECO:0000256" key="2">
    <source>
        <dbReference type="ARBA" id="ARBA00022630"/>
    </source>
</evidence>
<feature type="binding site" evidence="5">
    <location>
        <begin position="146"/>
        <end position="147"/>
    </location>
    <ligand>
        <name>FMN</name>
        <dbReference type="ChEBI" id="CHEBI:58210"/>
    </ligand>
</feature>
<reference evidence="8 9" key="1">
    <citation type="submission" date="2023-05" db="EMBL/GenBank/DDBJ databases">
        <title>Lithophilousrod everest ZFBP1038 complete genpme.</title>
        <authorList>
            <person name="Tian M."/>
        </authorList>
    </citation>
    <scope>NUCLEOTIDE SEQUENCE [LARGE SCALE GENOMIC DNA]</scope>
    <source>
        <strain evidence="8 9">ZFBP1038</strain>
    </source>
</reference>
<comment type="cofactor">
    <cofactor evidence="5">
        <name>FMN</name>
        <dbReference type="ChEBI" id="CHEBI:58210"/>
    </cofactor>
    <text evidence="5">Binds 1 FMN per subunit.</text>
</comment>
<feature type="binding site" evidence="5">
    <location>
        <position position="201"/>
    </location>
    <ligand>
        <name>FMN</name>
        <dbReference type="ChEBI" id="CHEBI:58210"/>
    </ligand>
</feature>
<feature type="binding site" evidence="5">
    <location>
        <begin position="197"/>
        <end position="199"/>
    </location>
    <ligand>
        <name>substrate</name>
    </ligand>
</feature>
<dbReference type="Pfam" id="PF01243">
    <property type="entry name" value="PNPOx_N"/>
    <property type="match status" value="1"/>
</dbReference>
<dbReference type="RefSeq" id="WP_349639470.1">
    <property type="nucleotide sequence ID" value="NZ_CP090958.1"/>
</dbReference>
<accession>A0ABY8QV22</accession>
<feature type="binding site" evidence="5">
    <location>
        <position position="129"/>
    </location>
    <ligand>
        <name>substrate</name>
    </ligand>
</feature>
<dbReference type="Pfam" id="PF10590">
    <property type="entry name" value="PNP_phzG_C"/>
    <property type="match status" value="1"/>
</dbReference>
<feature type="domain" description="Pyridoxamine 5'-phosphate oxidase N-terminal" evidence="6">
    <location>
        <begin position="43"/>
        <end position="159"/>
    </location>
</feature>
<dbReference type="PANTHER" id="PTHR10851:SF0">
    <property type="entry name" value="PYRIDOXINE-5'-PHOSPHATE OXIDASE"/>
    <property type="match status" value="1"/>
</dbReference>
<dbReference type="HAMAP" id="MF_01629">
    <property type="entry name" value="PdxH"/>
    <property type="match status" value="1"/>
</dbReference>
<keyword evidence="2 5" id="KW-0285">Flavoprotein</keyword>
<dbReference type="NCBIfam" id="NF004231">
    <property type="entry name" value="PRK05679.1"/>
    <property type="match status" value="1"/>
</dbReference>
<evidence type="ECO:0000256" key="3">
    <source>
        <dbReference type="ARBA" id="ARBA00022643"/>
    </source>
</evidence>
<dbReference type="SUPFAM" id="SSF50475">
    <property type="entry name" value="FMN-binding split barrel"/>
    <property type="match status" value="1"/>
</dbReference>